<dbReference type="GO" id="GO:0005524">
    <property type="term" value="F:ATP binding"/>
    <property type="evidence" value="ECO:0007669"/>
    <property type="project" value="UniProtKB-KW"/>
</dbReference>
<dbReference type="PANTHER" id="PTHR41299:SF1">
    <property type="entry name" value="THIAMINE PYROPHOSPHOKINASE"/>
    <property type="match status" value="1"/>
</dbReference>
<evidence type="ECO:0000256" key="4">
    <source>
        <dbReference type="ARBA" id="ARBA00022840"/>
    </source>
</evidence>
<dbReference type="InterPro" id="IPR053149">
    <property type="entry name" value="TPK"/>
</dbReference>
<dbReference type="InterPro" id="IPR007371">
    <property type="entry name" value="TPK_catalytic"/>
</dbReference>
<keyword evidence="3 7" id="KW-0418">Kinase</keyword>
<keyword evidence="4" id="KW-0067">ATP-binding</keyword>
<dbReference type="Pfam" id="PF04265">
    <property type="entry name" value="TPK_B1_binding"/>
    <property type="match status" value="1"/>
</dbReference>
<evidence type="ECO:0000259" key="6">
    <source>
        <dbReference type="SMART" id="SM00983"/>
    </source>
</evidence>
<evidence type="ECO:0000313" key="7">
    <source>
        <dbReference type="EMBL" id="KRM93884.1"/>
    </source>
</evidence>
<dbReference type="InterPro" id="IPR036759">
    <property type="entry name" value="TPK_catalytic_sf"/>
</dbReference>
<evidence type="ECO:0000256" key="3">
    <source>
        <dbReference type="ARBA" id="ARBA00022777"/>
    </source>
</evidence>
<dbReference type="GO" id="GO:0016301">
    <property type="term" value="F:kinase activity"/>
    <property type="evidence" value="ECO:0007669"/>
    <property type="project" value="UniProtKB-KW"/>
</dbReference>
<dbReference type="Gene3D" id="3.40.50.10240">
    <property type="entry name" value="Thiamin pyrophosphokinase, catalytic domain"/>
    <property type="match status" value="1"/>
</dbReference>
<dbReference type="RefSeq" id="WP_054669777.1">
    <property type="nucleotide sequence ID" value="NZ_AYZR01000008.1"/>
</dbReference>
<keyword evidence="8" id="KW-1185">Reference proteome</keyword>
<dbReference type="SMART" id="SM00983">
    <property type="entry name" value="TPK_B1_binding"/>
    <property type="match status" value="1"/>
</dbReference>
<gene>
    <name evidence="7" type="ORF">FC56_GL000604</name>
</gene>
<dbReference type="InterPro" id="IPR006282">
    <property type="entry name" value="Thi_PPkinase"/>
</dbReference>
<proteinExistence type="predicted"/>
<evidence type="ECO:0000256" key="5">
    <source>
        <dbReference type="NCBIfam" id="TIGR01378"/>
    </source>
</evidence>
<keyword evidence="2" id="KW-0547">Nucleotide-binding</keyword>
<dbReference type="GO" id="GO:0030975">
    <property type="term" value="F:thiamine binding"/>
    <property type="evidence" value="ECO:0007669"/>
    <property type="project" value="InterPro"/>
</dbReference>
<dbReference type="GO" id="GO:0009229">
    <property type="term" value="P:thiamine diphosphate biosynthetic process"/>
    <property type="evidence" value="ECO:0007669"/>
    <property type="project" value="InterPro"/>
</dbReference>
<dbReference type="GO" id="GO:0004788">
    <property type="term" value="F:thiamine diphosphokinase activity"/>
    <property type="evidence" value="ECO:0007669"/>
    <property type="project" value="UniProtKB-UniRule"/>
</dbReference>
<dbReference type="GO" id="GO:0006772">
    <property type="term" value="P:thiamine metabolic process"/>
    <property type="evidence" value="ECO:0007669"/>
    <property type="project" value="UniProtKB-UniRule"/>
</dbReference>
<sequence>MTIKLNLLVGGPQELWPQSLLDNRIQGDWIGIDRGNLRLIKLGIDPLVAIGDFDSMSDDELAIVKEHVTDIRQSIPEKDDTDTQLGLLVALNEFHADQIDIYGATGGRIDHFLANLWLVLEPRFRKNAPKIRMIDRQNTISFYLPGNYQITKEVDKKYLAFVPLTPVTNLTLNDEKYRLTNFTANRPISFASNEFVGEVGHFSFDSGVVCVIQSKDWQ</sequence>
<comment type="caution">
    <text evidence="7">The sequence shown here is derived from an EMBL/GenBank/DDBJ whole genome shotgun (WGS) entry which is preliminary data.</text>
</comment>
<dbReference type="PANTHER" id="PTHR41299">
    <property type="entry name" value="THIAMINE PYROPHOSPHOKINASE"/>
    <property type="match status" value="1"/>
</dbReference>
<dbReference type="PATRIC" id="fig|1423802.4.peg.613"/>
<name>A0A0R2D1F9_9LACO</name>
<evidence type="ECO:0000256" key="1">
    <source>
        <dbReference type="ARBA" id="ARBA00022679"/>
    </source>
</evidence>
<dbReference type="STRING" id="1423802.FC56_GL000604"/>
<reference evidence="7 8" key="1">
    <citation type="journal article" date="2015" name="Genome Announc.">
        <title>Expanding the biotechnology potential of lactobacilli through comparative genomics of 213 strains and associated genera.</title>
        <authorList>
            <person name="Sun Z."/>
            <person name="Harris H.M."/>
            <person name="McCann A."/>
            <person name="Guo C."/>
            <person name="Argimon S."/>
            <person name="Zhang W."/>
            <person name="Yang X."/>
            <person name="Jeffery I.B."/>
            <person name="Cooney J.C."/>
            <person name="Kagawa T.F."/>
            <person name="Liu W."/>
            <person name="Song Y."/>
            <person name="Salvetti E."/>
            <person name="Wrobel A."/>
            <person name="Rasinkangas P."/>
            <person name="Parkhill J."/>
            <person name="Rea M.C."/>
            <person name="O'Sullivan O."/>
            <person name="Ritari J."/>
            <person name="Douillard F.P."/>
            <person name="Paul Ross R."/>
            <person name="Yang R."/>
            <person name="Briner A.E."/>
            <person name="Felis G.E."/>
            <person name="de Vos W.M."/>
            <person name="Barrangou R."/>
            <person name="Klaenhammer T.R."/>
            <person name="Caufield P.W."/>
            <person name="Cui Y."/>
            <person name="Zhang H."/>
            <person name="O'Toole P.W."/>
        </authorList>
    </citation>
    <scope>NUCLEOTIDE SEQUENCE [LARGE SCALE GENOMIC DNA]</scope>
    <source>
        <strain evidence="7 8">DSM 24302</strain>
    </source>
</reference>
<dbReference type="CDD" id="cd07995">
    <property type="entry name" value="TPK"/>
    <property type="match status" value="1"/>
</dbReference>
<dbReference type="Proteomes" id="UP000051256">
    <property type="component" value="Unassembled WGS sequence"/>
</dbReference>
<dbReference type="EC" id="2.7.6.2" evidence="5"/>
<evidence type="ECO:0000313" key="8">
    <source>
        <dbReference type="Proteomes" id="UP000051256"/>
    </source>
</evidence>
<dbReference type="Pfam" id="PF04263">
    <property type="entry name" value="TPK_catalytic"/>
    <property type="match status" value="1"/>
</dbReference>
<dbReference type="SUPFAM" id="SSF63999">
    <property type="entry name" value="Thiamin pyrophosphokinase, catalytic domain"/>
    <property type="match status" value="1"/>
</dbReference>
<protein>
    <recommendedName>
        <fullName evidence="5">Thiamine diphosphokinase</fullName>
        <ecNumber evidence="5">2.7.6.2</ecNumber>
    </recommendedName>
</protein>
<dbReference type="AlphaFoldDB" id="A0A0R2D1F9"/>
<feature type="domain" description="Thiamin pyrophosphokinase thiamin-binding" evidence="6">
    <location>
        <begin position="146"/>
        <end position="209"/>
    </location>
</feature>
<evidence type="ECO:0000256" key="2">
    <source>
        <dbReference type="ARBA" id="ARBA00022741"/>
    </source>
</evidence>
<organism evidence="7 8">
    <name type="scientific">Lentilactobacillus senioris DSM 24302 = JCM 17472</name>
    <dbReference type="NCBI Taxonomy" id="1423802"/>
    <lineage>
        <taxon>Bacteria</taxon>
        <taxon>Bacillati</taxon>
        <taxon>Bacillota</taxon>
        <taxon>Bacilli</taxon>
        <taxon>Lactobacillales</taxon>
        <taxon>Lactobacillaceae</taxon>
        <taxon>Lentilactobacillus</taxon>
    </lineage>
</organism>
<dbReference type="EMBL" id="AYZR01000008">
    <property type="protein sequence ID" value="KRM93884.1"/>
    <property type="molecule type" value="Genomic_DNA"/>
</dbReference>
<dbReference type="InterPro" id="IPR007373">
    <property type="entry name" value="Thiamin_PyroPKinase_B1-bd"/>
</dbReference>
<dbReference type="NCBIfam" id="TIGR01378">
    <property type="entry name" value="thi_PPkinase"/>
    <property type="match status" value="1"/>
</dbReference>
<accession>A0A0R2D1F9</accession>
<keyword evidence="1" id="KW-0808">Transferase</keyword>